<comment type="caution">
    <text evidence="2">The sequence shown here is derived from an EMBL/GenBank/DDBJ whole genome shotgun (WGS) entry which is preliminary data.</text>
</comment>
<dbReference type="PANTHER" id="PTHR34956">
    <property type="entry name" value="OS05G0397300 PROTEIN"/>
    <property type="match status" value="1"/>
</dbReference>
<dbReference type="Proteomes" id="UP001237642">
    <property type="component" value="Unassembled WGS sequence"/>
</dbReference>
<reference evidence="2" key="2">
    <citation type="submission" date="2023-05" db="EMBL/GenBank/DDBJ databases">
        <authorList>
            <person name="Schelkunov M.I."/>
        </authorList>
    </citation>
    <scope>NUCLEOTIDE SEQUENCE</scope>
    <source>
        <strain evidence="2">Hsosn_3</strain>
        <tissue evidence="2">Leaf</tissue>
    </source>
</reference>
<feature type="compositionally biased region" description="Basic residues" evidence="1">
    <location>
        <begin position="71"/>
        <end position="80"/>
    </location>
</feature>
<dbReference type="PANTHER" id="PTHR34956:SF2">
    <property type="entry name" value="OS05G0397300 PROTEIN"/>
    <property type="match status" value="1"/>
</dbReference>
<evidence type="ECO:0000313" key="2">
    <source>
        <dbReference type="EMBL" id="KAK1380093.1"/>
    </source>
</evidence>
<sequence length="130" mass="15112">MEVVDQDEILFADLNKQISLLIMDDDADQHLPYPPVDYQVYSRAVEPIAQPTQVFSYDQQSKGTGVFIPRSTHRRRKSKQGRLNTNYNAATSNNTREYSPNNLKDLILPHQPQLASKNYETYRSFNHKRI</sequence>
<feature type="region of interest" description="Disordered" evidence="1">
    <location>
        <begin position="65"/>
        <end position="102"/>
    </location>
</feature>
<name>A0AAD8I7B1_9APIA</name>
<organism evidence="2 3">
    <name type="scientific">Heracleum sosnowskyi</name>
    <dbReference type="NCBI Taxonomy" id="360622"/>
    <lineage>
        <taxon>Eukaryota</taxon>
        <taxon>Viridiplantae</taxon>
        <taxon>Streptophyta</taxon>
        <taxon>Embryophyta</taxon>
        <taxon>Tracheophyta</taxon>
        <taxon>Spermatophyta</taxon>
        <taxon>Magnoliopsida</taxon>
        <taxon>eudicotyledons</taxon>
        <taxon>Gunneridae</taxon>
        <taxon>Pentapetalae</taxon>
        <taxon>asterids</taxon>
        <taxon>campanulids</taxon>
        <taxon>Apiales</taxon>
        <taxon>Apiaceae</taxon>
        <taxon>Apioideae</taxon>
        <taxon>apioid superclade</taxon>
        <taxon>Tordylieae</taxon>
        <taxon>Tordyliinae</taxon>
        <taxon>Heracleum</taxon>
    </lineage>
</organism>
<gene>
    <name evidence="2" type="ORF">POM88_026837</name>
</gene>
<reference evidence="2" key="1">
    <citation type="submission" date="2023-02" db="EMBL/GenBank/DDBJ databases">
        <title>Genome of toxic invasive species Heracleum sosnowskyi carries increased number of genes despite the absence of recent whole-genome duplications.</title>
        <authorList>
            <person name="Schelkunov M."/>
            <person name="Shtratnikova V."/>
            <person name="Makarenko M."/>
            <person name="Klepikova A."/>
            <person name="Omelchenko D."/>
            <person name="Novikova G."/>
            <person name="Obukhova E."/>
            <person name="Bogdanov V."/>
            <person name="Penin A."/>
            <person name="Logacheva M."/>
        </authorList>
    </citation>
    <scope>NUCLEOTIDE SEQUENCE</scope>
    <source>
        <strain evidence="2">Hsosn_3</strain>
        <tissue evidence="2">Leaf</tissue>
    </source>
</reference>
<proteinExistence type="predicted"/>
<protein>
    <submittedName>
        <fullName evidence="2">DNA polymerase epsilon subunit B like</fullName>
    </submittedName>
</protein>
<evidence type="ECO:0000313" key="3">
    <source>
        <dbReference type="Proteomes" id="UP001237642"/>
    </source>
</evidence>
<accession>A0AAD8I7B1</accession>
<feature type="compositionally biased region" description="Low complexity" evidence="1">
    <location>
        <begin position="84"/>
        <end position="95"/>
    </location>
</feature>
<dbReference type="EMBL" id="JAUIZM010000006">
    <property type="protein sequence ID" value="KAK1380093.1"/>
    <property type="molecule type" value="Genomic_DNA"/>
</dbReference>
<dbReference type="AlphaFoldDB" id="A0AAD8I7B1"/>
<evidence type="ECO:0000256" key="1">
    <source>
        <dbReference type="SAM" id="MobiDB-lite"/>
    </source>
</evidence>
<keyword evidence="3" id="KW-1185">Reference proteome</keyword>